<name>A0ACA9MDG6_9GLOM</name>
<protein>
    <submittedName>
        <fullName evidence="1">8883_t:CDS:1</fullName>
    </submittedName>
</protein>
<dbReference type="Proteomes" id="UP000789860">
    <property type="component" value="Unassembled WGS sequence"/>
</dbReference>
<evidence type="ECO:0000313" key="1">
    <source>
        <dbReference type="EMBL" id="CAG8584364.1"/>
    </source>
</evidence>
<proteinExistence type="predicted"/>
<organism evidence="1 2">
    <name type="scientific">Scutellospora calospora</name>
    <dbReference type="NCBI Taxonomy" id="85575"/>
    <lineage>
        <taxon>Eukaryota</taxon>
        <taxon>Fungi</taxon>
        <taxon>Fungi incertae sedis</taxon>
        <taxon>Mucoromycota</taxon>
        <taxon>Glomeromycotina</taxon>
        <taxon>Glomeromycetes</taxon>
        <taxon>Diversisporales</taxon>
        <taxon>Gigasporaceae</taxon>
        <taxon>Scutellospora</taxon>
    </lineage>
</organism>
<dbReference type="EMBL" id="CAJVPM010011858">
    <property type="protein sequence ID" value="CAG8584364.1"/>
    <property type="molecule type" value="Genomic_DNA"/>
</dbReference>
<comment type="caution">
    <text evidence="1">The sequence shown here is derived from an EMBL/GenBank/DDBJ whole genome shotgun (WGS) entry which is preliminary data.</text>
</comment>
<keyword evidence="2" id="KW-1185">Reference proteome</keyword>
<sequence length="172" mass="19425">MLYNSFKGHLEDSVKKKFRDNGIDLAVIPSGLTSICQPLDVAINKLFKDNLRKEWYLWIAKGGAGKTAAGNLQRARISDVCDISNDLNNTNSDRLEDSDNKYKNNNIEIIDISKDDKIIDIDEDDEIIDIDDDDEIIDIIDISNDMEIIDISDDNEVMDISDNSEIIDISNN</sequence>
<gene>
    <name evidence="1" type="ORF">SCALOS_LOCUS6331</name>
</gene>
<evidence type="ECO:0000313" key="2">
    <source>
        <dbReference type="Proteomes" id="UP000789860"/>
    </source>
</evidence>
<reference evidence="1" key="1">
    <citation type="submission" date="2021-06" db="EMBL/GenBank/DDBJ databases">
        <authorList>
            <person name="Kallberg Y."/>
            <person name="Tangrot J."/>
            <person name="Rosling A."/>
        </authorList>
    </citation>
    <scope>NUCLEOTIDE SEQUENCE</scope>
    <source>
        <strain evidence="1">AU212A</strain>
    </source>
</reference>
<accession>A0ACA9MDG6</accession>